<comment type="caution">
    <text evidence="2">The sequence shown here is derived from an EMBL/GenBank/DDBJ whole genome shotgun (WGS) entry which is preliminary data.</text>
</comment>
<dbReference type="InParanoid" id="A0A024GTL0"/>
<gene>
    <name evidence="2" type="ORF">BN9_119450</name>
</gene>
<proteinExistence type="predicted"/>
<keyword evidence="1" id="KW-0472">Membrane</keyword>
<evidence type="ECO:0000313" key="2">
    <source>
        <dbReference type="EMBL" id="CCI50288.1"/>
    </source>
</evidence>
<dbReference type="EMBL" id="CAIX01000443">
    <property type="protein sequence ID" value="CCI50288.1"/>
    <property type="molecule type" value="Genomic_DNA"/>
</dbReference>
<dbReference type="AlphaFoldDB" id="A0A024GTL0"/>
<feature type="transmembrane region" description="Helical" evidence="1">
    <location>
        <begin position="47"/>
        <end position="66"/>
    </location>
</feature>
<keyword evidence="3" id="KW-1185">Reference proteome</keyword>
<reference evidence="2 3" key="1">
    <citation type="submission" date="2012-05" db="EMBL/GenBank/DDBJ databases">
        <title>Recombination and specialization in a pathogen metapopulation.</title>
        <authorList>
            <person name="Gardiner A."/>
            <person name="Kemen E."/>
            <person name="Schultz-Larsen T."/>
            <person name="MacLean D."/>
            <person name="Van Oosterhout C."/>
            <person name="Jones J.D.G."/>
        </authorList>
    </citation>
    <scope>NUCLEOTIDE SEQUENCE [LARGE SCALE GENOMIC DNA]</scope>
    <source>
        <strain evidence="2 3">Ac Nc2</strain>
    </source>
</reference>
<dbReference type="Proteomes" id="UP000053237">
    <property type="component" value="Unassembled WGS sequence"/>
</dbReference>
<evidence type="ECO:0000256" key="1">
    <source>
        <dbReference type="SAM" id="Phobius"/>
    </source>
</evidence>
<keyword evidence="1" id="KW-1133">Transmembrane helix</keyword>
<keyword evidence="1" id="KW-0812">Transmembrane</keyword>
<accession>A0A024GTL0</accession>
<name>A0A024GTL0_9STRA</name>
<organism evidence="2 3">
    <name type="scientific">Albugo candida</name>
    <dbReference type="NCBI Taxonomy" id="65357"/>
    <lineage>
        <taxon>Eukaryota</taxon>
        <taxon>Sar</taxon>
        <taxon>Stramenopiles</taxon>
        <taxon>Oomycota</taxon>
        <taxon>Peronosporomycetes</taxon>
        <taxon>Albuginales</taxon>
        <taxon>Albuginaceae</taxon>
        <taxon>Albugo</taxon>
    </lineage>
</organism>
<sequence length="86" mass="9961">MTSCPVDNCHCYEIMEGSQGKKAVKWHRLPFTEFLKYEISRPMFRPFLYGAGITFVICGFLPTWGATDEQKHASKYWNATHNIAEK</sequence>
<evidence type="ECO:0000313" key="3">
    <source>
        <dbReference type="Proteomes" id="UP000053237"/>
    </source>
</evidence>
<protein>
    <submittedName>
        <fullName evidence="2">Uncharacterized protein</fullName>
    </submittedName>
</protein>
<dbReference type="OrthoDB" id="58250at2759"/>